<dbReference type="InterPro" id="IPR003591">
    <property type="entry name" value="Leu-rich_rpt_typical-subtyp"/>
</dbReference>
<evidence type="ECO:0000256" key="3">
    <source>
        <dbReference type="ARBA" id="ARBA00022679"/>
    </source>
</evidence>
<dbReference type="SMART" id="SM00369">
    <property type="entry name" value="LRR_TYP"/>
    <property type="match status" value="9"/>
</dbReference>
<keyword evidence="2" id="KW-0433">Leucine-rich repeat</keyword>
<comment type="catalytic activity">
    <reaction evidence="7">
        <text>a uridine in tRNA + S-adenosyl-L-methionine = a 3-[(3S)-3-amino-3-carboxypropyl]uridine in tRNA + S-methyl-5'-thioadenosine + H(+)</text>
        <dbReference type="Rhea" id="RHEA:62432"/>
        <dbReference type="Rhea" id="RHEA-COMP:13339"/>
        <dbReference type="Rhea" id="RHEA-COMP:16092"/>
        <dbReference type="ChEBI" id="CHEBI:15378"/>
        <dbReference type="ChEBI" id="CHEBI:17509"/>
        <dbReference type="ChEBI" id="CHEBI:59789"/>
        <dbReference type="ChEBI" id="CHEBI:65315"/>
        <dbReference type="ChEBI" id="CHEBI:82930"/>
        <dbReference type="EC" id="2.5.1.25"/>
    </reaction>
</comment>
<evidence type="ECO:0000313" key="11">
    <source>
        <dbReference type="Proteomes" id="UP000748756"/>
    </source>
</evidence>
<keyword evidence="3" id="KW-0808">Transferase</keyword>
<feature type="region of interest" description="Disordered" evidence="8">
    <location>
        <begin position="919"/>
        <end position="945"/>
    </location>
</feature>
<dbReference type="SMART" id="SM01144">
    <property type="entry name" value="DTW"/>
    <property type="match status" value="1"/>
</dbReference>
<evidence type="ECO:0000259" key="9">
    <source>
        <dbReference type="SMART" id="SM01144"/>
    </source>
</evidence>
<dbReference type="Pfam" id="PF03942">
    <property type="entry name" value="DTW"/>
    <property type="match status" value="1"/>
</dbReference>
<dbReference type="PANTHER" id="PTHR48051:SF1">
    <property type="entry name" value="RAS SUPPRESSOR PROTEIN 1"/>
    <property type="match status" value="1"/>
</dbReference>
<evidence type="ECO:0000256" key="4">
    <source>
        <dbReference type="ARBA" id="ARBA00022691"/>
    </source>
</evidence>
<feature type="compositionally biased region" description="Polar residues" evidence="8">
    <location>
        <begin position="547"/>
        <end position="556"/>
    </location>
</feature>
<dbReference type="SUPFAM" id="SSF52058">
    <property type="entry name" value="L domain-like"/>
    <property type="match status" value="1"/>
</dbReference>
<dbReference type="Gene3D" id="3.80.10.10">
    <property type="entry name" value="Ribonuclease Inhibitor"/>
    <property type="match status" value="1"/>
</dbReference>
<proteinExistence type="predicted"/>
<evidence type="ECO:0000313" key="10">
    <source>
        <dbReference type="EMBL" id="KAF9156602.1"/>
    </source>
</evidence>
<dbReference type="OrthoDB" id="660555at2759"/>
<gene>
    <name evidence="10" type="primary">DTWD1</name>
    <name evidence="10" type="ORF">BG015_003570</name>
</gene>
<evidence type="ECO:0000256" key="5">
    <source>
        <dbReference type="ARBA" id="ARBA00022694"/>
    </source>
</evidence>
<dbReference type="GO" id="GO:0005737">
    <property type="term" value="C:cytoplasm"/>
    <property type="evidence" value="ECO:0007669"/>
    <property type="project" value="TreeGrafter"/>
</dbReference>
<accession>A0A9P5S958</accession>
<dbReference type="GO" id="GO:0016432">
    <property type="term" value="F:tRNA-uridine aminocarboxypropyltransferase activity"/>
    <property type="evidence" value="ECO:0007669"/>
    <property type="project" value="UniProtKB-EC"/>
</dbReference>
<evidence type="ECO:0000256" key="6">
    <source>
        <dbReference type="ARBA" id="ARBA00022737"/>
    </source>
</evidence>
<feature type="compositionally biased region" description="Low complexity" evidence="8">
    <location>
        <begin position="921"/>
        <end position="939"/>
    </location>
</feature>
<keyword evidence="6" id="KW-0677">Repeat</keyword>
<dbReference type="Proteomes" id="UP000748756">
    <property type="component" value="Unassembled WGS sequence"/>
</dbReference>
<dbReference type="AlphaFoldDB" id="A0A9P5S958"/>
<dbReference type="InterPro" id="IPR032675">
    <property type="entry name" value="LRR_dom_sf"/>
</dbReference>
<dbReference type="Pfam" id="PF13855">
    <property type="entry name" value="LRR_8"/>
    <property type="match status" value="3"/>
</dbReference>
<protein>
    <recommendedName>
        <fullName evidence="1">tRNA-uridine aminocarboxypropyltransferase</fullName>
        <ecNumber evidence="1">2.5.1.25</ecNumber>
    </recommendedName>
</protein>
<keyword evidence="4" id="KW-0949">S-adenosyl-L-methionine</keyword>
<dbReference type="GO" id="GO:0008033">
    <property type="term" value="P:tRNA processing"/>
    <property type="evidence" value="ECO:0007669"/>
    <property type="project" value="UniProtKB-KW"/>
</dbReference>
<evidence type="ECO:0000256" key="8">
    <source>
        <dbReference type="SAM" id="MobiDB-lite"/>
    </source>
</evidence>
<dbReference type="PROSITE" id="PS51450">
    <property type="entry name" value="LRR"/>
    <property type="match status" value="1"/>
</dbReference>
<feature type="compositionally biased region" description="Low complexity" evidence="8">
    <location>
        <begin position="373"/>
        <end position="397"/>
    </location>
</feature>
<feature type="compositionally biased region" description="Low complexity" evidence="8">
    <location>
        <begin position="476"/>
        <end position="507"/>
    </location>
</feature>
<dbReference type="InterPro" id="IPR001611">
    <property type="entry name" value="Leu-rich_rpt"/>
</dbReference>
<dbReference type="SMART" id="SM00364">
    <property type="entry name" value="LRR_BAC"/>
    <property type="match status" value="5"/>
</dbReference>
<sequence length="1198" mass="132495">MGNVYSITLCDRDLHHVPDDIYKHHKHVAKLFLRRNNIQEIPPEIKVLTSLVELSLRDNLLTTVPPEITNLRLLQKLSLANNRLQEPPEPIAAFSQLTWLSLASNTLTTLPDSFAQLQKLTSLDLQRNRFVTIPDCIFAMRSLTVLLLQKNRITTISPKIGYCTQLVSLNLSYNRIQYLPVEMKECRNLQHLLLSVNSIQALPSVLCESWINLLNLDLHTNDLKRLPAQLGSLKSLRRLNVAINKIEEVPPSIGQLQLLEWLNLNDNRLVTLPSTMDQMQKLVKMGIVQNKLRTLPEALARLNVLYKLDCRRNEIEYLPSAFKDMQGIYSLLLEENPLSYRYGVSNYSRQPPTLLELAARTVLDKYNPQDADSSTASSYSATSSPESSSLTSPSFTSNGAMTDHTGIGISNLIPTMADLGLTKASTLPPPAGSHSPAIQQKNRYNFFSRACATVHPLQSSKLSRAATVSTYYSNDSSSSSSSSTSPSSTSLVSSLTSSSLTPGSLSVENNNTSSNERPRRHKSSPRGLKPPSIFSRSRSHNEKTRIQGLSQPNSVAGSPVTFTVAPNGRRTSTLTKIERLLDPEVSLLPLPLIDLLSLPTTSCDYCNRRMCTSGWVDFLEPAKLGNSRMIIPVRHRMCSLQCVRRQHRDSFGGELTDLFESTDFHIGPNGEMIGSRPIVPGELDEYLIEAVQEAAEAAGISIAHLLEQHQAQQQALAQTQQQGESQGAVVEAQSTQDQSISGMLPPLPGAILGVPGSISIQALNQMSLENDNQQQTAATGSGASSMLRQTTARLRRSLSRPTTPIEIQVDAQGQLRRIVYRQQRSTSHRRRLLETFRSLSQVGQANGIGGNGVGAAGLGNHTANNGFGTAAANGGGGNGGGGNNGGGDAGGATRGGNSNRAAGEVMNVTTFANAMTEEQRNTNNSGTNGDNTATDNNGSSNSNKKYTSAFSQFNISSTDVLDTIEKARCPDCNRNVRYFCNRCLKLVNCPKGAIPQLKLPIKLDVIKHEQERDGKSTALHAKILAPDDVEVYAWKDMPKYENVDRLLLLFPSPGAKQLSEIDPASFDKLVVIDGTWEQANKMSKSDSPLLRMKRVTIAPHETLFWRHQKKASDHLATIEAIYFFLRDTTSKVITPHKEWIDSHQLGPYTNQFDDMLWFYKYFYELIQKTYRERTDGREFTLKHTKGYIQYDPEDERQR</sequence>
<dbReference type="InterPro" id="IPR050216">
    <property type="entry name" value="LRR_domain-containing"/>
</dbReference>
<evidence type="ECO:0000256" key="1">
    <source>
        <dbReference type="ARBA" id="ARBA00012386"/>
    </source>
</evidence>
<dbReference type="InterPro" id="IPR005636">
    <property type="entry name" value="DTW"/>
</dbReference>
<feature type="domain" description="DTW" evidence="9">
    <location>
        <begin position="976"/>
        <end position="1171"/>
    </location>
</feature>
<evidence type="ECO:0000256" key="2">
    <source>
        <dbReference type="ARBA" id="ARBA00022614"/>
    </source>
</evidence>
<comment type="caution">
    <text evidence="10">The sequence shown here is derived from an EMBL/GenBank/DDBJ whole genome shotgun (WGS) entry which is preliminary data.</text>
</comment>
<evidence type="ECO:0000256" key="7">
    <source>
        <dbReference type="ARBA" id="ARBA00048718"/>
    </source>
</evidence>
<dbReference type="PANTHER" id="PTHR48051">
    <property type="match status" value="1"/>
</dbReference>
<keyword evidence="11" id="KW-1185">Reference proteome</keyword>
<keyword evidence="5" id="KW-0819">tRNA processing</keyword>
<feature type="region of interest" description="Disordered" evidence="8">
    <location>
        <begin position="472"/>
        <end position="567"/>
    </location>
</feature>
<dbReference type="EC" id="2.5.1.25" evidence="1"/>
<name>A0A9P5S958_9FUNG</name>
<feature type="region of interest" description="Disordered" evidence="8">
    <location>
        <begin position="369"/>
        <end position="397"/>
    </location>
</feature>
<reference evidence="10" key="1">
    <citation type="journal article" date="2020" name="Fungal Divers.">
        <title>Resolving the Mortierellaceae phylogeny through synthesis of multi-gene phylogenetics and phylogenomics.</title>
        <authorList>
            <person name="Vandepol N."/>
            <person name="Liber J."/>
            <person name="Desiro A."/>
            <person name="Na H."/>
            <person name="Kennedy M."/>
            <person name="Barry K."/>
            <person name="Grigoriev I.V."/>
            <person name="Miller A.N."/>
            <person name="O'Donnell K."/>
            <person name="Stajich J.E."/>
            <person name="Bonito G."/>
        </authorList>
    </citation>
    <scope>NUCLEOTIDE SEQUENCE</scope>
    <source>
        <strain evidence="10">NRRL 6426</strain>
    </source>
</reference>
<dbReference type="EMBL" id="JAAAUQ010000018">
    <property type="protein sequence ID" value="KAF9156602.1"/>
    <property type="molecule type" value="Genomic_DNA"/>
</dbReference>
<organism evidence="10 11">
    <name type="scientific">Linnemannia schmuckeri</name>
    <dbReference type="NCBI Taxonomy" id="64567"/>
    <lineage>
        <taxon>Eukaryota</taxon>
        <taxon>Fungi</taxon>
        <taxon>Fungi incertae sedis</taxon>
        <taxon>Mucoromycota</taxon>
        <taxon>Mortierellomycotina</taxon>
        <taxon>Mortierellomycetes</taxon>
        <taxon>Mortierellales</taxon>
        <taxon>Mortierellaceae</taxon>
        <taxon>Linnemannia</taxon>
    </lineage>
</organism>